<feature type="domain" description="HNH nuclease" evidence="1">
    <location>
        <begin position="177"/>
        <end position="258"/>
    </location>
</feature>
<dbReference type="EMBL" id="ML213503">
    <property type="protein sequence ID" value="TFK56318.1"/>
    <property type="molecule type" value="Genomic_DNA"/>
</dbReference>
<dbReference type="InterPro" id="IPR003615">
    <property type="entry name" value="HNH_nuc"/>
</dbReference>
<organism evidence="2 3">
    <name type="scientific">Heliocybe sulcata</name>
    <dbReference type="NCBI Taxonomy" id="5364"/>
    <lineage>
        <taxon>Eukaryota</taxon>
        <taxon>Fungi</taxon>
        <taxon>Dikarya</taxon>
        <taxon>Basidiomycota</taxon>
        <taxon>Agaricomycotina</taxon>
        <taxon>Agaricomycetes</taxon>
        <taxon>Gloeophyllales</taxon>
        <taxon>Gloeophyllaceae</taxon>
        <taxon>Heliocybe</taxon>
    </lineage>
</organism>
<accession>A0A5C3NJL0</accession>
<name>A0A5C3NJL0_9AGAM</name>
<evidence type="ECO:0000313" key="2">
    <source>
        <dbReference type="EMBL" id="TFK56318.1"/>
    </source>
</evidence>
<dbReference type="OrthoDB" id="2104739at2759"/>
<sequence length="322" mass="36844">MLLERTGPAPLHDRFSHPNETIAAAYHCCRDDEKEILQELEKTPGNSSLTIDLMNIRVIGHLIDLLSQHQEDQTRTRIAKMIMSCGAQEKRIEVGAFYNKYLIKTFHSNRGRTPAPSSHSSRSSFDFRQAVIKNELESKRDEYTYPKDHWQAKKWALVRDSYRCVATKRMEVRCEEDIPAGVLPTYTKCAHIFPESTNTNLDDSKKSEYAASVWTVLEAFGHGSIKEALNRKNIHHLDNILTVDPTVHIAFDQLWLWFEATGVPNCYKTTDERLALPNPTYLRLHALCCKVAHLSGAAEYYKQLGDDYDTLPHVISYHSSAH</sequence>
<dbReference type="AlphaFoldDB" id="A0A5C3NJL0"/>
<evidence type="ECO:0000259" key="1">
    <source>
        <dbReference type="Pfam" id="PF13391"/>
    </source>
</evidence>
<reference evidence="2 3" key="1">
    <citation type="journal article" date="2019" name="Nat. Ecol. Evol.">
        <title>Megaphylogeny resolves global patterns of mushroom evolution.</title>
        <authorList>
            <person name="Varga T."/>
            <person name="Krizsan K."/>
            <person name="Foldi C."/>
            <person name="Dima B."/>
            <person name="Sanchez-Garcia M."/>
            <person name="Sanchez-Ramirez S."/>
            <person name="Szollosi G.J."/>
            <person name="Szarkandi J.G."/>
            <person name="Papp V."/>
            <person name="Albert L."/>
            <person name="Andreopoulos W."/>
            <person name="Angelini C."/>
            <person name="Antonin V."/>
            <person name="Barry K.W."/>
            <person name="Bougher N.L."/>
            <person name="Buchanan P."/>
            <person name="Buyck B."/>
            <person name="Bense V."/>
            <person name="Catcheside P."/>
            <person name="Chovatia M."/>
            <person name="Cooper J."/>
            <person name="Damon W."/>
            <person name="Desjardin D."/>
            <person name="Finy P."/>
            <person name="Geml J."/>
            <person name="Haridas S."/>
            <person name="Hughes K."/>
            <person name="Justo A."/>
            <person name="Karasinski D."/>
            <person name="Kautmanova I."/>
            <person name="Kiss B."/>
            <person name="Kocsube S."/>
            <person name="Kotiranta H."/>
            <person name="LaButti K.M."/>
            <person name="Lechner B.E."/>
            <person name="Liimatainen K."/>
            <person name="Lipzen A."/>
            <person name="Lukacs Z."/>
            <person name="Mihaltcheva S."/>
            <person name="Morgado L.N."/>
            <person name="Niskanen T."/>
            <person name="Noordeloos M.E."/>
            <person name="Ohm R.A."/>
            <person name="Ortiz-Santana B."/>
            <person name="Ovrebo C."/>
            <person name="Racz N."/>
            <person name="Riley R."/>
            <person name="Savchenko A."/>
            <person name="Shiryaev A."/>
            <person name="Soop K."/>
            <person name="Spirin V."/>
            <person name="Szebenyi C."/>
            <person name="Tomsovsky M."/>
            <person name="Tulloss R.E."/>
            <person name="Uehling J."/>
            <person name="Grigoriev I.V."/>
            <person name="Vagvolgyi C."/>
            <person name="Papp T."/>
            <person name="Martin F.M."/>
            <person name="Miettinen O."/>
            <person name="Hibbett D.S."/>
            <person name="Nagy L.G."/>
        </authorList>
    </citation>
    <scope>NUCLEOTIDE SEQUENCE [LARGE SCALE GENOMIC DNA]</scope>
    <source>
        <strain evidence="2 3">OMC1185</strain>
    </source>
</reference>
<gene>
    <name evidence="2" type="ORF">OE88DRAFT_1658</name>
</gene>
<evidence type="ECO:0000313" key="3">
    <source>
        <dbReference type="Proteomes" id="UP000305948"/>
    </source>
</evidence>
<protein>
    <recommendedName>
        <fullName evidence="1">HNH nuclease domain-containing protein</fullName>
    </recommendedName>
</protein>
<dbReference type="Pfam" id="PF13391">
    <property type="entry name" value="HNH_2"/>
    <property type="match status" value="1"/>
</dbReference>
<dbReference type="STRING" id="5364.A0A5C3NJL0"/>
<proteinExistence type="predicted"/>
<keyword evidence="3" id="KW-1185">Reference proteome</keyword>
<dbReference type="Proteomes" id="UP000305948">
    <property type="component" value="Unassembled WGS sequence"/>
</dbReference>